<accession>A0A482XNI3</accession>
<feature type="compositionally biased region" description="Polar residues" evidence="1">
    <location>
        <begin position="134"/>
        <end position="143"/>
    </location>
</feature>
<evidence type="ECO:0000256" key="1">
    <source>
        <dbReference type="SAM" id="MobiDB-lite"/>
    </source>
</evidence>
<gene>
    <name evidence="2" type="ORF">LSTR_LSTR009778</name>
</gene>
<dbReference type="EMBL" id="QKKF02004574">
    <property type="protein sequence ID" value="RZF47287.1"/>
    <property type="molecule type" value="Genomic_DNA"/>
</dbReference>
<feature type="compositionally biased region" description="Basic and acidic residues" evidence="1">
    <location>
        <begin position="147"/>
        <end position="158"/>
    </location>
</feature>
<keyword evidence="3" id="KW-1185">Reference proteome</keyword>
<feature type="compositionally biased region" description="Basic and acidic residues" evidence="1">
    <location>
        <begin position="171"/>
        <end position="181"/>
    </location>
</feature>
<comment type="caution">
    <text evidence="2">The sequence shown here is derived from an EMBL/GenBank/DDBJ whole genome shotgun (WGS) entry which is preliminary data.</text>
</comment>
<proteinExistence type="predicted"/>
<dbReference type="InterPro" id="IPR035979">
    <property type="entry name" value="RBD_domain_sf"/>
</dbReference>
<feature type="compositionally biased region" description="Polar residues" evidence="1">
    <location>
        <begin position="159"/>
        <end position="170"/>
    </location>
</feature>
<evidence type="ECO:0000313" key="3">
    <source>
        <dbReference type="Proteomes" id="UP000291343"/>
    </source>
</evidence>
<dbReference type="AlphaFoldDB" id="A0A482XNI3"/>
<dbReference type="InParanoid" id="A0A482XNI3"/>
<dbReference type="GO" id="GO:0003676">
    <property type="term" value="F:nucleic acid binding"/>
    <property type="evidence" value="ECO:0007669"/>
    <property type="project" value="InterPro"/>
</dbReference>
<reference evidence="2 3" key="1">
    <citation type="journal article" date="2017" name="Gigascience">
        <title>Genome sequence of the small brown planthopper, Laodelphax striatellus.</title>
        <authorList>
            <person name="Zhu J."/>
            <person name="Jiang F."/>
            <person name="Wang X."/>
            <person name="Yang P."/>
            <person name="Bao Y."/>
            <person name="Zhao W."/>
            <person name="Wang W."/>
            <person name="Lu H."/>
            <person name="Wang Q."/>
            <person name="Cui N."/>
            <person name="Li J."/>
            <person name="Chen X."/>
            <person name="Luo L."/>
            <person name="Yu J."/>
            <person name="Kang L."/>
            <person name="Cui F."/>
        </authorList>
    </citation>
    <scope>NUCLEOTIDE SEQUENCE [LARGE SCALE GENOMIC DNA]</scope>
    <source>
        <strain evidence="2">Lst14</strain>
    </source>
</reference>
<feature type="compositionally biased region" description="Low complexity" evidence="1">
    <location>
        <begin position="122"/>
        <end position="133"/>
    </location>
</feature>
<protein>
    <submittedName>
        <fullName evidence="2">Uncharacterized protein</fullName>
    </submittedName>
</protein>
<sequence length="299" mass="34022">MSSQEEDLMPNRFNKYGILFRNKENLSKPQIMEMFSVFEGDDPSVFCTNTGNRVFVNYNLKEHAIKARAMYPELDAVFSNGGKKGPDQKMVQSWIENTESDRKRGYNSKYDSDNKSCGSVASNSSLTSYSETSMAKSTMNGPTPDSIENKIDQKEEQSTKSTMNGSTPDSGENKIDQKEEQSNGNVEDSGGMPLLAFSYDVEVMEGLPEVETKVVVLSNLPPWFHTGEVYRLIHELTGLWPLEIEILHREERVVMHSAYLHFGTLKEAEDCVRGMNYKWVEYRQLICLLLDEILMTMNQ</sequence>
<organism evidence="2 3">
    <name type="scientific">Laodelphax striatellus</name>
    <name type="common">Small brown planthopper</name>
    <name type="synonym">Delphax striatella</name>
    <dbReference type="NCBI Taxonomy" id="195883"/>
    <lineage>
        <taxon>Eukaryota</taxon>
        <taxon>Metazoa</taxon>
        <taxon>Ecdysozoa</taxon>
        <taxon>Arthropoda</taxon>
        <taxon>Hexapoda</taxon>
        <taxon>Insecta</taxon>
        <taxon>Pterygota</taxon>
        <taxon>Neoptera</taxon>
        <taxon>Paraneoptera</taxon>
        <taxon>Hemiptera</taxon>
        <taxon>Auchenorrhyncha</taxon>
        <taxon>Fulgoroidea</taxon>
        <taxon>Delphacidae</taxon>
        <taxon>Criomorphinae</taxon>
        <taxon>Laodelphax</taxon>
    </lineage>
</organism>
<dbReference type="SUPFAM" id="SSF54928">
    <property type="entry name" value="RNA-binding domain, RBD"/>
    <property type="match status" value="1"/>
</dbReference>
<evidence type="ECO:0000313" key="2">
    <source>
        <dbReference type="EMBL" id="RZF47287.1"/>
    </source>
</evidence>
<dbReference type="Proteomes" id="UP000291343">
    <property type="component" value="Unassembled WGS sequence"/>
</dbReference>
<feature type="compositionally biased region" description="Basic and acidic residues" evidence="1">
    <location>
        <begin position="102"/>
        <end position="114"/>
    </location>
</feature>
<name>A0A482XNI3_LAOST</name>
<feature type="region of interest" description="Disordered" evidence="1">
    <location>
        <begin position="102"/>
        <end position="191"/>
    </location>
</feature>